<reference evidence="3" key="1">
    <citation type="submission" date="2021-04" db="EMBL/GenBank/DDBJ databases">
        <title>Genome based classification of Actinospica acidithermotolerans sp. nov., an actinobacterium isolated from an Indonesian hot spring.</title>
        <authorList>
            <person name="Kusuma A.B."/>
            <person name="Putra K.E."/>
            <person name="Nafisah S."/>
            <person name="Loh J."/>
            <person name="Nouioui I."/>
            <person name="Goodfellow M."/>
        </authorList>
    </citation>
    <scope>NUCLEOTIDE SEQUENCE</scope>
    <source>
        <strain evidence="3">CSCA 57</strain>
    </source>
</reference>
<dbReference type="RefSeq" id="WP_212528741.1">
    <property type="nucleotide sequence ID" value="NZ_JAGSOG010000052.1"/>
</dbReference>
<feature type="region of interest" description="Disordered" evidence="1">
    <location>
        <begin position="323"/>
        <end position="371"/>
    </location>
</feature>
<evidence type="ECO:0000313" key="4">
    <source>
        <dbReference type="Proteomes" id="UP000675781"/>
    </source>
</evidence>
<protein>
    <submittedName>
        <fullName evidence="3">Uncharacterized protein</fullName>
    </submittedName>
</protein>
<feature type="compositionally biased region" description="Low complexity" evidence="1">
    <location>
        <begin position="323"/>
        <end position="364"/>
    </location>
</feature>
<gene>
    <name evidence="3" type="ORF">KDL01_13175</name>
</gene>
<sequence length="371" mass="35888">MAGSTKAWFFGTEPPTPAATWGSGGVNRKVVVGAVVAILILVLGSGAALSATGTSFGGSGWGANSSNQSEPNTADTATAGSAATGDGGAGAASPSASTYYFPEDIGSPTATAGPYTGDSALLGVWVGTEDCNAGEVGMMLELSGSVGDYVNGYWAEYAISGGAQIASTGAVMLGLDQGIHLSAQGQSGYFYATLGADGQTLSGTMTGCGSTPVSLQQQALQTGADDPLVGTWSDAKGDRWTISSTGPGQYTGVPAHISTCAYVYTLKLTGYNGHYVGSATPSSNSGCTIPIFSDDATLDISSGDASAALVFDGETTVILAKGGAPVAGPSGSSSPGAASGSASASPSASASTSASADPNASAAGTPTPSAG</sequence>
<proteinExistence type="predicted"/>
<keyword evidence="2" id="KW-1133">Transmembrane helix</keyword>
<feature type="compositionally biased region" description="Polar residues" evidence="1">
    <location>
        <begin position="62"/>
        <end position="72"/>
    </location>
</feature>
<comment type="caution">
    <text evidence="3">The sequence shown here is derived from an EMBL/GenBank/DDBJ whole genome shotgun (WGS) entry which is preliminary data.</text>
</comment>
<evidence type="ECO:0000256" key="1">
    <source>
        <dbReference type="SAM" id="MobiDB-lite"/>
    </source>
</evidence>
<keyword evidence="2" id="KW-0812">Transmembrane</keyword>
<feature type="transmembrane region" description="Helical" evidence="2">
    <location>
        <begin position="30"/>
        <end position="49"/>
    </location>
</feature>
<keyword evidence="4" id="KW-1185">Reference proteome</keyword>
<organism evidence="3 4">
    <name type="scientific">Actinospica durhamensis</name>
    <dbReference type="NCBI Taxonomy" id="1508375"/>
    <lineage>
        <taxon>Bacteria</taxon>
        <taxon>Bacillati</taxon>
        <taxon>Actinomycetota</taxon>
        <taxon>Actinomycetes</taxon>
        <taxon>Catenulisporales</taxon>
        <taxon>Actinospicaceae</taxon>
        <taxon>Actinospica</taxon>
    </lineage>
</organism>
<evidence type="ECO:0000313" key="3">
    <source>
        <dbReference type="EMBL" id="MBR7834220.1"/>
    </source>
</evidence>
<name>A0A941ENB9_9ACTN</name>
<keyword evidence="2" id="KW-0472">Membrane</keyword>
<evidence type="ECO:0000256" key="2">
    <source>
        <dbReference type="SAM" id="Phobius"/>
    </source>
</evidence>
<dbReference type="AlphaFoldDB" id="A0A941ENB9"/>
<feature type="region of interest" description="Disordered" evidence="1">
    <location>
        <begin position="62"/>
        <end position="89"/>
    </location>
</feature>
<dbReference type="EMBL" id="JAGSOG010000052">
    <property type="protein sequence ID" value="MBR7834220.1"/>
    <property type="molecule type" value="Genomic_DNA"/>
</dbReference>
<accession>A0A941ENB9</accession>
<dbReference type="Proteomes" id="UP000675781">
    <property type="component" value="Unassembled WGS sequence"/>
</dbReference>
<feature type="compositionally biased region" description="Low complexity" evidence="1">
    <location>
        <begin position="73"/>
        <end position="84"/>
    </location>
</feature>